<dbReference type="GO" id="GO:0017004">
    <property type="term" value="P:cytochrome complex assembly"/>
    <property type="evidence" value="ECO:0007669"/>
    <property type="project" value="UniProtKB-KW"/>
</dbReference>
<protein>
    <submittedName>
        <fullName evidence="9">Cytochrome c-type biogenesis protein CcmH</fullName>
    </submittedName>
</protein>
<keyword evidence="6" id="KW-0812">Transmembrane</keyword>
<evidence type="ECO:0000259" key="8">
    <source>
        <dbReference type="Pfam" id="PF23914"/>
    </source>
</evidence>
<dbReference type="PROSITE" id="PS50005">
    <property type="entry name" value="TPR"/>
    <property type="match status" value="1"/>
</dbReference>
<feature type="domain" description="Cytochrome c-type biogenesis protein H Ig-like" evidence="7">
    <location>
        <begin position="334"/>
        <end position="438"/>
    </location>
</feature>
<dbReference type="InterPro" id="IPR056413">
    <property type="entry name" value="TPR_CcmH_CycH"/>
</dbReference>
<feature type="domain" description="Cytochrome c-type biogenesis protein H TPR" evidence="8">
    <location>
        <begin position="145"/>
        <end position="274"/>
    </location>
</feature>
<dbReference type="Pfam" id="PF23892">
    <property type="entry name" value="Ig_CycH"/>
    <property type="match status" value="1"/>
</dbReference>
<feature type="transmembrane region" description="Helical" evidence="6">
    <location>
        <begin position="97"/>
        <end position="116"/>
    </location>
</feature>
<organism evidence="9 10">
    <name type="scientific">Nitrosomonas ureae</name>
    <dbReference type="NCBI Taxonomy" id="44577"/>
    <lineage>
        <taxon>Bacteria</taxon>
        <taxon>Pseudomonadati</taxon>
        <taxon>Pseudomonadota</taxon>
        <taxon>Betaproteobacteria</taxon>
        <taxon>Nitrosomonadales</taxon>
        <taxon>Nitrosomonadaceae</taxon>
        <taxon>Nitrosomonas</taxon>
    </lineage>
</organism>
<feature type="transmembrane region" description="Helical" evidence="6">
    <location>
        <begin position="6"/>
        <end position="24"/>
    </location>
</feature>
<name>A0A1H5W4Z2_9PROT</name>
<dbReference type="InterPro" id="IPR017560">
    <property type="entry name" value="Cyt_c_biogenesis_CcmI"/>
</dbReference>
<sequence>MTAFWVISGIFIVTALLFIIPTLLRNKDIQLKNLEHDAINITVYRDQLAELDKDLENDILSQEQYSKSKQELQQRMLQDVTEHDEVVLQKNKKNHNIVLSVMIALMFPLGAVFLYLNIGDTRGLLPQEQLASATQMNRGSSGDDLAGHDFSAALEALIARLSNNPEDIEGWIMLGRTYTAMERYTEASNTYAKLVELIPNNPQILSDYARVLGLKNQGTLAGKPTELLYEALRIDPEYPPALALAGHAEFEQEKYNEASVHWEKLLTTIPSDSPLAKSVKDSIAEAKLLASSDKGNVSDQHVVADESTVETDIQPVNNTSATDTTETIALSVSGQVNIQPELASKVTPSDTLFIYARASTGPKMPLAILRLKASDLPATFTLTDDMAMMPTMKMSSFPEIVIEARISKSGQAVPSSGDLQGFSKPVKLGSENIAIVIDKQIP</sequence>
<dbReference type="NCBIfam" id="TIGR03142">
    <property type="entry name" value="cytochro_ccmI"/>
    <property type="match status" value="1"/>
</dbReference>
<keyword evidence="6" id="KW-1133">Transmembrane helix</keyword>
<dbReference type="Proteomes" id="UP000236753">
    <property type="component" value="Unassembled WGS sequence"/>
</dbReference>
<dbReference type="InterPro" id="IPR011990">
    <property type="entry name" value="TPR-like_helical_dom_sf"/>
</dbReference>
<gene>
    <name evidence="9" type="ORF">SAMN05216334_11658</name>
</gene>
<proteinExistence type="predicted"/>
<evidence type="ECO:0000256" key="3">
    <source>
        <dbReference type="ARBA" id="ARBA00022748"/>
    </source>
</evidence>
<dbReference type="SMART" id="SM00028">
    <property type="entry name" value="TPR"/>
    <property type="match status" value="2"/>
</dbReference>
<evidence type="ECO:0000256" key="6">
    <source>
        <dbReference type="SAM" id="Phobius"/>
    </source>
</evidence>
<reference evidence="9 10" key="1">
    <citation type="submission" date="2016-10" db="EMBL/GenBank/DDBJ databases">
        <authorList>
            <person name="de Groot N.N."/>
        </authorList>
    </citation>
    <scope>NUCLEOTIDE SEQUENCE [LARGE SCALE GENOMIC DNA]</scope>
    <source>
        <strain evidence="9 10">Nm13</strain>
    </source>
</reference>
<dbReference type="InterPro" id="IPR019734">
    <property type="entry name" value="TPR_rpt"/>
</dbReference>
<dbReference type="SUPFAM" id="SSF48452">
    <property type="entry name" value="TPR-like"/>
    <property type="match status" value="1"/>
</dbReference>
<keyword evidence="4 5" id="KW-0802">TPR repeat</keyword>
<dbReference type="AlphaFoldDB" id="A0A1H5W4Z2"/>
<evidence type="ECO:0000259" key="7">
    <source>
        <dbReference type="Pfam" id="PF23892"/>
    </source>
</evidence>
<dbReference type="OrthoDB" id="9776053at2"/>
<dbReference type="EMBL" id="FNUX01000016">
    <property type="protein sequence ID" value="SEF94562.1"/>
    <property type="molecule type" value="Genomic_DNA"/>
</dbReference>
<dbReference type="InterPro" id="IPR056412">
    <property type="entry name" value="Ig_CycH"/>
</dbReference>
<evidence type="ECO:0000313" key="9">
    <source>
        <dbReference type="EMBL" id="SEF94562.1"/>
    </source>
</evidence>
<dbReference type="InterPro" id="IPR051263">
    <property type="entry name" value="C-type_cytochrome_biogenesis"/>
</dbReference>
<accession>A0A1H5W4Z2</accession>
<keyword evidence="3" id="KW-0201">Cytochrome c-type biogenesis</keyword>
<dbReference type="RefSeq" id="WP_103966840.1">
    <property type="nucleotide sequence ID" value="NZ_FNUX01000016.1"/>
</dbReference>
<evidence type="ECO:0000313" key="10">
    <source>
        <dbReference type="Proteomes" id="UP000236753"/>
    </source>
</evidence>
<evidence type="ECO:0000256" key="1">
    <source>
        <dbReference type="ARBA" id="ARBA00004196"/>
    </source>
</evidence>
<feature type="repeat" description="TPR" evidence="5">
    <location>
        <begin position="168"/>
        <end position="201"/>
    </location>
</feature>
<comment type="subcellular location">
    <subcellularLocation>
        <location evidence="1">Cell envelope</location>
    </subcellularLocation>
</comment>
<evidence type="ECO:0000256" key="2">
    <source>
        <dbReference type="ARBA" id="ARBA00022737"/>
    </source>
</evidence>
<dbReference type="Gene3D" id="1.25.40.10">
    <property type="entry name" value="Tetratricopeptide repeat domain"/>
    <property type="match status" value="1"/>
</dbReference>
<evidence type="ECO:0000256" key="4">
    <source>
        <dbReference type="ARBA" id="ARBA00022803"/>
    </source>
</evidence>
<keyword evidence="6" id="KW-0472">Membrane</keyword>
<keyword evidence="2" id="KW-0677">Repeat</keyword>
<evidence type="ECO:0000256" key="5">
    <source>
        <dbReference type="PROSITE-ProRule" id="PRU00339"/>
    </source>
</evidence>
<dbReference type="GO" id="GO:0030313">
    <property type="term" value="C:cell envelope"/>
    <property type="evidence" value="ECO:0007669"/>
    <property type="project" value="UniProtKB-SubCell"/>
</dbReference>
<dbReference type="Pfam" id="PF23914">
    <property type="entry name" value="TPR_CcmH_CycH"/>
    <property type="match status" value="1"/>
</dbReference>
<dbReference type="PANTHER" id="PTHR47870:SF1">
    <property type="entry name" value="CYTOCHROME C-TYPE BIOGENESIS PROTEIN CCMH"/>
    <property type="match status" value="1"/>
</dbReference>
<dbReference type="PANTHER" id="PTHR47870">
    <property type="entry name" value="CYTOCHROME C-TYPE BIOGENESIS PROTEIN CCMH"/>
    <property type="match status" value="1"/>
</dbReference>